<accession>A0A9W8HUI3</accession>
<dbReference type="AlphaFoldDB" id="A0A9W8HUI3"/>
<sequence>MVMSTPAMTTSAAGSTRTQQVQSLGSVTARLFDPTSPTRADAVHNVSIEASDAIESRPQHFVGSYEDGQGHRSSAALSSIQYEHTRATNRSMDIRSPPATRPRRSMSFVVTSPVQVDDAEVRHEDADDNSNRRAAGVIDEFTQDMISRSSNAVHARRGAVERRAGHVNVEPAGMPYSADDVRSRWRPLPQIPQRSDSVLPSPLAASAELPRSASEGANQLAAESKLRRVGGLASSTTDPTGAGFQLYPRAQAIQPSNVITRAKTSTSPRTPAQQPSQPGYMDGSTIAARAHVPQDSQEALEKYGVHTGSRPGGPHSMQAWTELPGGGSTARAHWLSEDVPEDEYEFVGGKNLKRDGKAPATRVSDRDLRQGAQMAAAAVAASSPIHLQGLPESQHQKQFRIAHFDTMAGSQGDDPTPVKPATAVSGRHLGMSAGHLTKHKAQRAVVSADGSKDKVSMTRLKNIFRMGHGSSSSSSSNIGGGGKSVGKLYEQSPAPSAIHEREAGGGASRFPAHISSPRLHPKGFQQQQHGAARGYRSPSYSADSRVHDLLADSTHEAANRIQVAVPAGHLSIVYPDSPMSKADTLRRSSAESYIKRMSIGAATGSGHAYLVNPDAPDGDDAVDRGKAAGSYSSTYHGADLHAAPSNTTTLRSSTLMQSHQQQHSSNRRSRFYEGKGQDVNNRMGQRLPQQGYLPRAGVHMPYATVGSSMAPAPMGSAPGGDSTGYLSSSTTFHTSRGAAGKGSNVGEYDNGSSGMR</sequence>
<protein>
    <submittedName>
        <fullName evidence="2">Uncharacterized protein</fullName>
    </submittedName>
</protein>
<feature type="region of interest" description="Disordered" evidence="1">
    <location>
        <begin position="713"/>
        <end position="756"/>
    </location>
</feature>
<proteinExistence type="predicted"/>
<feature type="region of interest" description="Disordered" evidence="1">
    <location>
        <begin position="191"/>
        <end position="280"/>
    </location>
</feature>
<evidence type="ECO:0000256" key="1">
    <source>
        <dbReference type="SAM" id="MobiDB-lite"/>
    </source>
</evidence>
<feature type="non-terminal residue" evidence="2">
    <location>
        <position position="756"/>
    </location>
</feature>
<keyword evidence="3" id="KW-1185">Reference proteome</keyword>
<comment type="caution">
    <text evidence="2">The sequence shown here is derived from an EMBL/GenBank/DDBJ whole genome shotgun (WGS) entry which is preliminary data.</text>
</comment>
<gene>
    <name evidence="2" type="ORF">H4R20_006034</name>
</gene>
<name>A0A9W8HUI3_9FUNG</name>
<evidence type="ECO:0000313" key="2">
    <source>
        <dbReference type="EMBL" id="KAJ2794996.1"/>
    </source>
</evidence>
<feature type="region of interest" description="Disordered" evidence="1">
    <location>
        <begin position="1"/>
        <end position="20"/>
    </location>
</feature>
<feature type="region of interest" description="Disordered" evidence="1">
    <location>
        <begin position="466"/>
        <end position="540"/>
    </location>
</feature>
<feature type="non-terminal residue" evidence="2">
    <location>
        <position position="1"/>
    </location>
</feature>
<reference evidence="2" key="1">
    <citation type="submission" date="2022-07" db="EMBL/GenBank/DDBJ databases">
        <title>Phylogenomic reconstructions and comparative analyses of Kickxellomycotina fungi.</title>
        <authorList>
            <person name="Reynolds N.K."/>
            <person name="Stajich J.E."/>
            <person name="Barry K."/>
            <person name="Grigoriev I.V."/>
            <person name="Crous P."/>
            <person name="Smith M.E."/>
        </authorList>
    </citation>
    <scope>NUCLEOTIDE SEQUENCE</scope>
    <source>
        <strain evidence="2">NRRL 1565</strain>
    </source>
</reference>
<feature type="compositionally biased region" description="Low complexity" evidence="1">
    <location>
        <begin position="467"/>
        <end position="477"/>
    </location>
</feature>
<dbReference type="OrthoDB" id="3196451at2759"/>
<feature type="compositionally biased region" description="Polar residues" evidence="1">
    <location>
        <begin position="253"/>
        <end position="277"/>
    </location>
</feature>
<dbReference type="EMBL" id="JANBUO010002337">
    <property type="protein sequence ID" value="KAJ2794996.1"/>
    <property type="molecule type" value="Genomic_DNA"/>
</dbReference>
<organism evidence="2 3">
    <name type="scientific">Coemansia guatemalensis</name>
    <dbReference type="NCBI Taxonomy" id="2761395"/>
    <lineage>
        <taxon>Eukaryota</taxon>
        <taxon>Fungi</taxon>
        <taxon>Fungi incertae sedis</taxon>
        <taxon>Zoopagomycota</taxon>
        <taxon>Kickxellomycotina</taxon>
        <taxon>Kickxellomycetes</taxon>
        <taxon>Kickxellales</taxon>
        <taxon>Kickxellaceae</taxon>
        <taxon>Coemansia</taxon>
    </lineage>
</organism>
<feature type="compositionally biased region" description="Polar residues" evidence="1">
    <location>
        <begin position="724"/>
        <end position="734"/>
    </location>
</feature>
<feature type="region of interest" description="Disordered" evidence="1">
    <location>
        <begin position="650"/>
        <end position="687"/>
    </location>
</feature>
<feature type="region of interest" description="Disordered" evidence="1">
    <location>
        <begin position="605"/>
        <end position="626"/>
    </location>
</feature>
<dbReference type="Proteomes" id="UP001140094">
    <property type="component" value="Unassembled WGS sequence"/>
</dbReference>
<evidence type="ECO:0000313" key="3">
    <source>
        <dbReference type="Proteomes" id="UP001140094"/>
    </source>
</evidence>